<dbReference type="InterPro" id="IPR003891">
    <property type="entry name" value="Initiation_fac_eIF4g_MI"/>
</dbReference>
<dbReference type="Pfam" id="PF13855">
    <property type="entry name" value="LRR_8"/>
    <property type="match status" value="1"/>
</dbReference>
<dbReference type="SMART" id="SM00369">
    <property type="entry name" value="LRR_TYP"/>
    <property type="match status" value="3"/>
</dbReference>
<dbReference type="InterPro" id="IPR003591">
    <property type="entry name" value="Leu-rich_rpt_typical-subtyp"/>
</dbReference>
<keyword evidence="4" id="KW-0677">Repeat</keyword>
<dbReference type="AlphaFoldDB" id="A0A7R8X8R2"/>
<dbReference type="GO" id="GO:0005730">
    <property type="term" value="C:nucleolus"/>
    <property type="evidence" value="ECO:0007669"/>
    <property type="project" value="UniProtKB-SubCell"/>
</dbReference>
<dbReference type="PANTHER" id="PTHR18034:SF4">
    <property type="entry name" value="NUCLEOLAR MIF4G DOMAIN-CONTAINING PROTEIN 1"/>
    <property type="match status" value="1"/>
</dbReference>
<dbReference type="PROSITE" id="PS51366">
    <property type="entry name" value="MI"/>
    <property type="match status" value="1"/>
</dbReference>
<evidence type="ECO:0000313" key="10">
    <source>
        <dbReference type="EMBL" id="CAD7242696.1"/>
    </source>
</evidence>
<dbReference type="SMART" id="SM00543">
    <property type="entry name" value="MIF4G"/>
    <property type="match status" value="1"/>
</dbReference>
<dbReference type="PANTHER" id="PTHR18034">
    <property type="entry name" value="CELL CYCLE CONTROL PROTEIN CWF22-RELATED"/>
    <property type="match status" value="1"/>
</dbReference>
<accession>A0A7R8X8R2</accession>
<dbReference type="InterPro" id="IPR003890">
    <property type="entry name" value="MIF4G-like_typ-3"/>
</dbReference>
<dbReference type="EMBL" id="LR899822">
    <property type="protein sequence ID" value="CAD7242696.1"/>
    <property type="molecule type" value="Genomic_DNA"/>
</dbReference>
<proteinExistence type="inferred from homology"/>
<keyword evidence="3" id="KW-0433">Leucine-rich repeat</keyword>
<feature type="domain" description="MI" evidence="9">
    <location>
        <begin position="511"/>
        <end position="627"/>
    </location>
</feature>
<keyword evidence="5" id="KW-0539">Nucleus</keyword>
<dbReference type="Proteomes" id="UP000677054">
    <property type="component" value="Unassembled WGS sequence"/>
</dbReference>
<comment type="subcellular location">
    <subcellularLocation>
        <location evidence="1">Nucleus</location>
        <location evidence="1">Nucleolus</location>
    </subcellularLocation>
</comment>
<feature type="region of interest" description="Disordered" evidence="7">
    <location>
        <begin position="1"/>
        <end position="89"/>
    </location>
</feature>
<dbReference type="SUPFAM" id="SSF52058">
    <property type="entry name" value="L domain-like"/>
    <property type="match status" value="1"/>
</dbReference>
<dbReference type="InterPro" id="IPR050781">
    <property type="entry name" value="CWC22_splicing_factor"/>
</dbReference>
<dbReference type="GO" id="GO:0042274">
    <property type="term" value="P:ribosomal small subunit biogenesis"/>
    <property type="evidence" value="ECO:0007669"/>
    <property type="project" value="TreeGrafter"/>
</dbReference>
<name>A0A7R8X8R2_9CRUS</name>
<feature type="compositionally biased region" description="Polar residues" evidence="7">
    <location>
        <begin position="483"/>
        <end position="493"/>
    </location>
</feature>
<evidence type="ECO:0000256" key="4">
    <source>
        <dbReference type="ARBA" id="ARBA00022737"/>
    </source>
</evidence>
<dbReference type="EMBL" id="CAJPEV010000305">
    <property type="protein sequence ID" value="CAG0883733.1"/>
    <property type="molecule type" value="Genomic_DNA"/>
</dbReference>
<keyword evidence="6" id="KW-0175">Coiled coil</keyword>
<keyword evidence="8" id="KW-0472">Membrane</keyword>
<evidence type="ECO:0000256" key="2">
    <source>
        <dbReference type="ARBA" id="ARBA00006856"/>
    </source>
</evidence>
<dbReference type="Pfam" id="PF02847">
    <property type="entry name" value="MA3"/>
    <property type="match status" value="1"/>
</dbReference>
<evidence type="ECO:0000256" key="1">
    <source>
        <dbReference type="ARBA" id="ARBA00004604"/>
    </source>
</evidence>
<dbReference type="InterPro" id="IPR032675">
    <property type="entry name" value="LRR_dom_sf"/>
</dbReference>
<keyword evidence="11" id="KW-1185">Reference proteome</keyword>
<dbReference type="OrthoDB" id="10260961at2759"/>
<feature type="coiled-coil region" evidence="6">
    <location>
        <begin position="96"/>
        <end position="123"/>
    </location>
</feature>
<dbReference type="SUPFAM" id="SSF48371">
    <property type="entry name" value="ARM repeat"/>
    <property type="match status" value="1"/>
</dbReference>
<evidence type="ECO:0000256" key="7">
    <source>
        <dbReference type="SAM" id="MobiDB-lite"/>
    </source>
</evidence>
<sequence>MKWKSRKVKRKEARRQRKARIDAYHRRKSIKQTLVQEQSSPLKQEKEVIQGREPEKEPSVDVPQPLSKGKQGRKGNVKSAKKERKKNILDFEARRRQNFLEDNEKEERHIRLLERKLRLNRRKDKTKLPMSFVADGLDYLLDVCESHDERAPMKDHPPAAKHDEDMDQCKGSDMEEAMIEDYDDASNEESDIESEGVVGNLLEEGESSDSDDNQHREVQTINDFGSNAGSRRGDKDSAVKENVIDRHLEKEIRALINRMSESNMTSIASKLEDFSQIHGRHSVSLLLMQLTLSSIIIDGTVPERLIMERALLVAILHAHIGSTLARILLDALLDVLTEATSSIRRKNAILLLSYLYNFKVVDKDFLWDYASSLLETFEEDDIDALLVILRCSGMTFREGDPLALKKLILQAQEKASSASPGNFRVKFMLEILTAIRSNNVKKIPDYDPLLLENGRKVLSRSIRSGAYNEPISRKQDVSEVQADESSPQKSTLDSSESHLLQLSRSQRLNTDIRRKIFSILVSAQDYLDAYEKLMHLGLRKNQKREIIHILVSTCIQEKPYNPYYAYLAEHLCSADRHFAVTLRFTLWDRIKELGNARKFQRKNLAGFMSQILLAGSLPLSVLKVVDFSQLTEVVKELLSQVMMHILKCDNEEVWRNVFLRISKGGRLQLLRASLRLFLKHFLLPEVDEESLQRKINVAIELLEVYFIDDEVWSIQSFNGGVNQDKRIMMLRTFLSLSLLAYASGSESSFSSVISFCEAWQLPEKCHCDEKLEGMISLQCSLPLSDSALVVSLPQKHIESLVHLQVIGTTFTTFNLSTFRVFKNLKSIAFIDDHLDEESPLQLPCTSDFPQLQSLILRNNTIRNIHLQCSMKNLEQLDLSYNLISHLPPSLIEELPALNSLNLKGNIWGCNSNLLWLVEIHSAKPGLLVDADSLECSHPYEYKPLLKSLKFILDAKRECPSDPPYGCECTVPRIIPLSNGTLMPLVYVNCSHRGLQQFPNKLPDYAVTLHMEHNLLTRFDGMKDIQNFTQLVNLYMDYNQIEEVEHLEGTSFAENFRLLSLKGNRLKQIQTHVLRSILLHNINAHSLYLSENPWQCDCIFTPDFQFFIADFQKVLHDKLAIRCDLSKTDPNAGKQIARLPLEEICEPGWEIHYLDILNGVMAFLIIIILIKVTYDWYFYRKMNRIPWLAKRMP</sequence>
<evidence type="ECO:0000256" key="6">
    <source>
        <dbReference type="SAM" id="Coils"/>
    </source>
</evidence>
<feature type="compositionally biased region" description="Basic residues" evidence="7">
    <location>
        <begin position="1"/>
        <end position="18"/>
    </location>
</feature>
<feature type="compositionally biased region" description="Polar residues" evidence="7">
    <location>
        <begin position="31"/>
        <end position="42"/>
    </location>
</feature>
<evidence type="ECO:0000256" key="5">
    <source>
        <dbReference type="ARBA" id="ARBA00023242"/>
    </source>
</evidence>
<evidence type="ECO:0000259" key="9">
    <source>
        <dbReference type="PROSITE" id="PS51366"/>
    </source>
</evidence>
<dbReference type="GO" id="GO:0003723">
    <property type="term" value="F:RNA binding"/>
    <property type="evidence" value="ECO:0007669"/>
    <property type="project" value="InterPro"/>
</dbReference>
<comment type="similarity">
    <text evidence="2">Belongs to the CWC22 family.</text>
</comment>
<evidence type="ECO:0000256" key="3">
    <source>
        <dbReference type="ARBA" id="ARBA00022614"/>
    </source>
</evidence>
<feature type="region of interest" description="Disordered" evidence="7">
    <location>
        <begin position="472"/>
        <end position="496"/>
    </location>
</feature>
<gene>
    <name evidence="10" type="ORF">DSTB1V02_LOCUS2649</name>
</gene>
<evidence type="ECO:0000256" key="8">
    <source>
        <dbReference type="SAM" id="Phobius"/>
    </source>
</evidence>
<dbReference type="Gene3D" id="3.80.10.10">
    <property type="entry name" value="Ribonuclease Inhibitor"/>
    <property type="match status" value="2"/>
</dbReference>
<reference evidence="10" key="1">
    <citation type="submission" date="2020-11" db="EMBL/GenBank/DDBJ databases">
        <authorList>
            <person name="Tran Van P."/>
        </authorList>
    </citation>
    <scope>NUCLEOTIDE SEQUENCE</scope>
</reference>
<evidence type="ECO:0000313" key="11">
    <source>
        <dbReference type="Proteomes" id="UP000677054"/>
    </source>
</evidence>
<protein>
    <recommendedName>
        <fullName evidence="9">MI domain-containing protein</fullName>
    </recommendedName>
</protein>
<keyword evidence="8" id="KW-0812">Transmembrane</keyword>
<dbReference type="SMART" id="SM00365">
    <property type="entry name" value="LRR_SD22"/>
    <property type="match status" value="2"/>
</dbReference>
<feature type="transmembrane region" description="Helical" evidence="8">
    <location>
        <begin position="1155"/>
        <end position="1173"/>
    </location>
</feature>
<dbReference type="InterPro" id="IPR016024">
    <property type="entry name" value="ARM-type_fold"/>
</dbReference>
<dbReference type="InterPro" id="IPR001611">
    <property type="entry name" value="Leu-rich_rpt"/>
</dbReference>
<feature type="compositionally biased region" description="Basic and acidic residues" evidence="7">
    <location>
        <begin position="43"/>
        <end position="59"/>
    </location>
</feature>
<dbReference type="Gene3D" id="1.25.40.180">
    <property type="match status" value="1"/>
</dbReference>
<dbReference type="SMART" id="SM00544">
    <property type="entry name" value="MA3"/>
    <property type="match status" value="1"/>
</dbReference>
<keyword evidence="8" id="KW-1133">Transmembrane helix</keyword>
<dbReference type="PROSITE" id="PS51450">
    <property type="entry name" value="LRR"/>
    <property type="match status" value="1"/>
</dbReference>
<feature type="compositionally biased region" description="Basic residues" evidence="7">
    <location>
        <begin position="70"/>
        <end position="85"/>
    </location>
</feature>
<organism evidence="10">
    <name type="scientific">Darwinula stevensoni</name>
    <dbReference type="NCBI Taxonomy" id="69355"/>
    <lineage>
        <taxon>Eukaryota</taxon>
        <taxon>Metazoa</taxon>
        <taxon>Ecdysozoa</taxon>
        <taxon>Arthropoda</taxon>
        <taxon>Crustacea</taxon>
        <taxon>Oligostraca</taxon>
        <taxon>Ostracoda</taxon>
        <taxon>Podocopa</taxon>
        <taxon>Podocopida</taxon>
        <taxon>Darwinulocopina</taxon>
        <taxon>Darwinuloidea</taxon>
        <taxon>Darwinulidae</taxon>
        <taxon>Darwinula</taxon>
    </lineage>
</organism>
<dbReference type="Pfam" id="PF02854">
    <property type="entry name" value="MIF4G"/>
    <property type="match status" value="1"/>
</dbReference>